<dbReference type="SUPFAM" id="SSF52047">
    <property type="entry name" value="RNI-like"/>
    <property type="match status" value="1"/>
</dbReference>
<feature type="domain" description="FBD" evidence="1">
    <location>
        <begin position="276"/>
        <end position="309"/>
    </location>
</feature>
<reference evidence="2 3" key="1">
    <citation type="journal article" date="2019" name="Sci. Rep.">
        <title>A high-quality genome of Eragrostis curvula grass provides insights into Poaceae evolution and supports new strategies to enhance forage quality.</title>
        <authorList>
            <person name="Carballo J."/>
            <person name="Santos B.A.C.M."/>
            <person name="Zappacosta D."/>
            <person name="Garbus I."/>
            <person name="Selva J.P."/>
            <person name="Gallo C.A."/>
            <person name="Diaz A."/>
            <person name="Albertini E."/>
            <person name="Caccamo M."/>
            <person name="Echenique V."/>
        </authorList>
    </citation>
    <scope>NUCLEOTIDE SEQUENCE [LARGE SCALE GENOMIC DNA]</scope>
    <source>
        <strain evidence="3">cv. Victoria</strain>
        <tissue evidence="2">Leaf</tissue>
    </source>
</reference>
<dbReference type="Gramene" id="TVU39514">
    <property type="protein sequence ID" value="TVU39514"/>
    <property type="gene ID" value="EJB05_12937"/>
</dbReference>
<evidence type="ECO:0000313" key="2">
    <source>
        <dbReference type="EMBL" id="TVU39514.1"/>
    </source>
</evidence>
<sequence>MAQREQDDTRVLFDLPCLPRAKNISLALKIKHNAELRLPGPGAGAFACLTGLELEFLRLNDGGADLGDLVSSRCPQLERLRLLSVSGLTELSIRAGKLLQLDLAILPDLELLSLVASKLRVLHLLVCFGAGGTTLSVQAPMLEEVGWFGDCPEDMRFDAMQNLQKLVVGGSSLARFGLIIARVMQNFLKLQIALPRDVICHNRLMEEIKIPHHLVLELQIDPNGHTFGSSVASLLRRCNNITTLKCSMLQIDVNLCSAGCLCDEPASWKDEKVCFNSLEKLVFNGFMGTGCEMDFLIFVTGRSKALKAVSVAFCEVADLIKDIEEIRKEIVSSVPAGCSVQFS</sequence>
<accession>A0A5J9VVZ4</accession>
<dbReference type="Proteomes" id="UP000324897">
    <property type="component" value="Chromosome 4"/>
</dbReference>
<dbReference type="Pfam" id="PF08387">
    <property type="entry name" value="FBD"/>
    <property type="match status" value="1"/>
</dbReference>
<evidence type="ECO:0000259" key="1">
    <source>
        <dbReference type="Pfam" id="PF08387"/>
    </source>
</evidence>
<proteinExistence type="predicted"/>
<dbReference type="PANTHER" id="PTHR34709">
    <property type="entry name" value="OS10G0396666 PROTEIN"/>
    <property type="match status" value="1"/>
</dbReference>
<name>A0A5J9VVZ4_9POAL</name>
<dbReference type="InterPro" id="IPR006566">
    <property type="entry name" value="FBD"/>
</dbReference>
<keyword evidence="3" id="KW-1185">Reference proteome</keyword>
<gene>
    <name evidence="2" type="ORF">EJB05_12937</name>
</gene>
<comment type="caution">
    <text evidence="2">The sequence shown here is derived from an EMBL/GenBank/DDBJ whole genome shotgun (WGS) entry which is preliminary data.</text>
</comment>
<feature type="non-terminal residue" evidence="2">
    <location>
        <position position="1"/>
    </location>
</feature>
<protein>
    <recommendedName>
        <fullName evidence="1">FBD domain-containing protein</fullName>
    </recommendedName>
</protein>
<dbReference type="AlphaFoldDB" id="A0A5J9VVZ4"/>
<evidence type="ECO:0000313" key="3">
    <source>
        <dbReference type="Proteomes" id="UP000324897"/>
    </source>
</evidence>
<dbReference type="EMBL" id="RWGY01000007">
    <property type="protein sequence ID" value="TVU39514.1"/>
    <property type="molecule type" value="Genomic_DNA"/>
</dbReference>
<dbReference type="PANTHER" id="PTHR34709:SF25">
    <property type="entry name" value="OS06G0688400 PROTEIN"/>
    <property type="match status" value="1"/>
</dbReference>
<dbReference type="InterPro" id="IPR055312">
    <property type="entry name" value="FBL15-like"/>
</dbReference>
<organism evidence="2 3">
    <name type="scientific">Eragrostis curvula</name>
    <name type="common">weeping love grass</name>
    <dbReference type="NCBI Taxonomy" id="38414"/>
    <lineage>
        <taxon>Eukaryota</taxon>
        <taxon>Viridiplantae</taxon>
        <taxon>Streptophyta</taxon>
        <taxon>Embryophyta</taxon>
        <taxon>Tracheophyta</taxon>
        <taxon>Spermatophyta</taxon>
        <taxon>Magnoliopsida</taxon>
        <taxon>Liliopsida</taxon>
        <taxon>Poales</taxon>
        <taxon>Poaceae</taxon>
        <taxon>PACMAD clade</taxon>
        <taxon>Chloridoideae</taxon>
        <taxon>Eragrostideae</taxon>
        <taxon>Eragrostidinae</taxon>
        <taxon>Eragrostis</taxon>
    </lineage>
</organism>